<dbReference type="Pfam" id="PF00672">
    <property type="entry name" value="HAMP"/>
    <property type="match status" value="1"/>
</dbReference>
<dbReference type="Gene3D" id="3.30.70.270">
    <property type="match status" value="1"/>
</dbReference>
<dbReference type="SMART" id="SM00267">
    <property type="entry name" value="GGDEF"/>
    <property type="match status" value="1"/>
</dbReference>
<dbReference type="EMBL" id="JABFUC010000011">
    <property type="protein sequence ID" value="MCG6658792.1"/>
    <property type="molecule type" value="Genomic_DNA"/>
</dbReference>
<dbReference type="PROSITE" id="PS50883">
    <property type="entry name" value="EAL"/>
    <property type="match status" value="1"/>
</dbReference>
<dbReference type="PROSITE" id="PS50885">
    <property type="entry name" value="HAMP"/>
    <property type="match status" value="1"/>
</dbReference>
<dbReference type="Pfam" id="PF00563">
    <property type="entry name" value="EAL"/>
    <property type="match status" value="1"/>
</dbReference>
<sequence length="743" mass="82504">MSFRRRLLLVMLAMVIVAQLVAAGAILRTLQQDTLTKGERQLEVGLDVALQLLDERGQQLRDNVAILAADFGFKSAVATQDTETLRSVLANHGDRAGADMVLLSSPQGELLASSHHRAGAPPPFPKRWEQARREGEVVDVVLHDGRPYQFVLLPVRAPGLIAWVGMGFLLDANLAEEISALTRLDTRFVTDDTRAALLAEDGYLTRTQPLSVGDDEQAYALTRRTRHELLEIYAELRWRLLAIFALTLLVTAVIAALSARSMARPLIKLTEAARRIGRGERLSHIPVSSRGETGVLAQTLLAMQDDIDRREQSLIHQSLHDLLTDLGNRHSAQQDIGTAIEKGHPFTLLRLSIHGLRTINDTFGYAVGDQVLKVFAQRLKALPMPKTAAYRLSGDEFLLHLAAPAADEDWLETLQHRLAEPIDLQGSPLRLTLAIGEVRYPGHGDSATLLLRRAEIALDLARRARQPHRCYVVGQDEQHLRQLTLVHDLQEAAPQGQLTMVYQPQLDARTGRVTAVEALMRWQHPRLGFIPPDEFITLAEHSGSIQRLTQWMVDTVCAQLRAWEQDGCRVDAAINLSAKDVTDDSLPGRLQHCLTSHGLSPERLRLEITESAIMQEPEQAACRLDTLRQAGLRIAVDDFGTGYSSLAQLKRLPVQELKIDKSFILKLDENADDEIIVRSTIELGHNLGLEIVAEGVETEASRVLLTRLGCDILQGYLFSHPLSASQFCAWKAAHDKALTKERQ</sequence>
<accession>A0ABS9PC36</accession>
<dbReference type="PANTHER" id="PTHR33121:SF71">
    <property type="entry name" value="OXYGEN SENSOR PROTEIN DOSP"/>
    <property type="match status" value="1"/>
</dbReference>
<organism evidence="5 6">
    <name type="scientific">Billgrantia campisalis</name>
    <dbReference type="NCBI Taxonomy" id="74661"/>
    <lineage>
        <taxon>Bacteria</taxon>
        <taxon>Pseudomonadati</taxon>
        <taxon>Pseudomonadota</taxon>
        <taxon>Gammaproteobacteria</taxon>
        <taxon>Oceanospirillales</taxon>
        <taxon>Halomonadaceae</taxon>
        <taxon>Billgrantia</taxon>
    </lineage>
</organism>
<evidence type="ECO:0000259" key="2">
    <source>
        <dbReference type="PROSITE" id="PS50883"/>
    </source>
</evidence>
<dbReference type="SUPFAM" id="SSF158472">
    <property type="entry name" value="HAMP domain-like"/>
    <property type="match status" value="1"/>
</dbReference>
<reference evidence="5 6" key="1">
    <citation type="submission" date="2020-05" db="EMBL/GenBank/DDBJ databases">
        <title>Comparative genomic analysis of denitrifying bacteria from Halomonas genus.</title>
        <authorList>
            <person name="Wang L."/>
            <person name="Shao Z."/>
        </authorList>
    </citation>
    <scope>NUCLEOTIDE SEQUENCE [LARGE SCALE GENOMIC DNA]</scope>
    <source>
        <strain evidence="5 6">A4</strain>
    </source>
</reference>
<evidence type="ECO:0000313" key="6">
    <source>
        <dbReference type="Proteomes" id="UP000814385"/>
    </source>
</evidence>
<dbReference type="InterPro" id="IPR043128">
    <property type="entry name" value="Rev_trsase/Diguanyl_cyclase"/>
</dbReference>
<feature type="domain" description="GGDEF" evidence="4">
    <location>
        <begin position="344"/>
        <end position="475"/>
    </location>
</feature>
<evidence type="ECO:0000259" key="4">
    <source>
        <dbReference type="PROSITE" id="PS50887"/>
    </source>
</evidence>
<feature type="domain" description="HAMP" evidence="3">
    <location>
        <begin position="260"/>
        <end position="312"/>
    </location>
</feature>
<dbReference type="Pfam" id="PF14827">
    <property type="entry name" value="dCache_3"/>
    <property type="match status" value="1"/>
</dbReference>
<dbReference type="SMART" id="SM00052">
    <property type="entry name" value="EAL"/>
    <property type="match status" value="1"/>
</dbReference>
<dbReference type="Pfam" id="PF00990">
    <property type="entry name" value="GGDEF"/>
    <property type="match status" value="1"/>
</dbReference>
<dbReference type="PROSITE" id="PS50887">
    <property type="entry name" value="GGDEF"/>
    <property type="match status" value="1"/>
</dbReference>
<dbReference type="InterPro" id="IPR000160">
    <property type="entry name" value="GGDEF_dom"/>
</dbReference>
<dbReference type="InterPro" id="IPR050706">
    <property type="entry name" value="Cyclic-di-GMP_PDE-like"/>
</dbReference>
<dbReference type="SMART" id="SM00304">
    <property type="entry name" value="HAMP"/>
    <property type="match status" value="1"/>
</dbReference>
<dbReference type="PANTHER" id="PTHR33121">
    <property type="entry name" value="CYCLIC DI-GMP PHOSPHODIESTERASE PDEF"/>
    <property type="match status" value="1"/>
</dbReference>
<dbReference type="InterPro" id="IPR029150">
    <property type="entry name" value="dCache_3"/>
</dbReference>
<proteinExistence type="predicted"/>
<dbReference type="SUPFAM" id="SSF141868">
    <property type="entry name" value="EAL domain-like"/>
    <property type="match status" value="1"/>
</dbReference>
<dbReference type="InterPro" id="IPR029787">
    <property type="entry name" value="Nucleotide_cyclase"/>
</dbReference>
<dbReference type="RefSeq" id="WP_238977942.1">
    <property type="nucleotide sequence ID" value="NZ_JABFUC010000011.1"/>
</dbReference>
<keyword evidence="1" id="KW-1133">Transmembrane helix</keyword>
<feature type="transmembrane region" description="Helical" evidence="1">
    <location>
        <begin position="238"/>
        <end position="259"/>
    </location>
</feature>
<evidence type="ECO:0000259" key="3">
    <source>
        <dbReference type="PROSITE" id="PS50885"/>
    </source>
</evidence>
<dbReference type="CDD" id="cd01948">
    <property type="entry name" value="EAL"/>
    <property type="match status" value="1"/>
</dbReference>
<dbReference type="CDD" id="cd06225">
    <property type="entry name" value="HAMP"/>
    <property type="match status" value="1"/>
</dbReference>
<dbReference type="Gene3D" id="6.10.340.10">
    <property type="match status" value="1"/>
</dbReference>
<dbReference type="Proteomes" id="UP000814385">
    <property type="component" value="Unassembled WGS sequence"/>
</dbReference>
<keyword evidence="1" id="KW-0472">Membrane</keyword>
<dbReference type="SUPFAM" id="SSF55073">
    <property type="entry name" value="Nucleotide cyclase"/>
    <property type="match status" value="1"/>
</dbReference>
<dbReference type="InterPro" id="IPR003660">
    <property type="entry name" value="HAMP_dom"/>
</dbReference>
<dbReference type="InterPro" id="IPR001633">
    <property type="entry name" value="EAL_dom"/>
</dbReference>
<evidence type="ECO:0000256" key="1">
    <source>
        <dbReference type="SAM" id="Phobius"/>
    </source>
</evidence>
<gene>
    <name evidence="5" type="ORF">HOP52_13615</name>
</gene>
<dbReference type="Gene3D" id="3.20.20.450">
    <property type="entry name" value="EAL domain"/>
    <property type="match status" value="1"/>
</dbReference>
<name>A0ABS9PC36_9GAMM</name>
<comment type="caution">
    <text evidence="5">The sequence shown here is derived from an EMBL/GenBank/DDBJ whole genome shotgun (WGS) entry which is preliminary data.</text>
</comment>
<keyword evidence="6" id="KW-1185">Reference proteome</keyword>
<dbReference type="NCBIfam" id="TIGR00254">
    <property type="entry name" value="GGDEF"/>
    <property type="match status" value="1"/>
</dbReference>
<dbReference type="CDD" id="cd01949">
    <property type="entry name" value="GGDEF"/>
    <property type="match status" value="1"/>
</dbReference>
<dbReference type="InterPro" id="IPR035919">
    <property type="entry name" value="EAL_sf"/>
</dbReference>
<evidence type="ECO:0000313" key="5">
    <source>
        <dbReference type="EMBL" id="MCG6658792.1"/>
    </source>
</evidence>
<feature type="domain" description="EAL" evidence="2">
    <location>
        <begin position="482"/>
        <end position="735"/>
    </location>
</feature>
<keyword evidence="1" id="KW-0812">Transmembrane</keyword>
<protein>
    <submittedName>
        <fullName evidence="5">EAL domain-containing protein</fullName>
    </submittedName>
</protein>